<accession>A0ACA9NXB8</accession>
<evidence type="ECO:0000313" key="2">
    <source>
        <dbReference type="Proteomes" id="UP000789366"/>
    </source>
</evidence>
<proteinExistence type="predicted"/>
<sequence>KIALLVSVKDSKILDKVISAAKKIETRNYYKNAAVERNTKDSGAAASFITKKLMDKLGLKIEKRFITIIITAT</sequence>
<feature type="non-terminal residue" evidence="1">
    <location>
        <position position="73"/>
    </location>
</feature>
<name>A0ACA9NXB8_9GLOM</name>
<dbReference type="Proteomes" id="UP000789366">
    <property type="component" value="Unassembled WGS sequence"/>
</dbReference>
<dbReference type="EMBL" id="CAJVPW010018496">
    <property type="protein sequence ID" value="CAG8681994.1"/>
    <property type="molecule type" value="Genomic_DNA"/>
</dbReference>
<reference evidence="1" key="1">
    <citation type="submission" date="2021-06" db="EMBL/GenBank/DDBJ databases">
        <authorList>
            <person name="Kallberg Y."/>
            <person name="Tangrot J."/>
            <person name="Rosling A."/>
        </authorList>
    </citation>
    <scope>NUCLEOTIDE SEQUENCE</scope>
    <source>
        <strain evidence="1">28 12/20/2015</strain>
    </source>
</reference>
<comment type="caution">
    <text evidence="1">The sequence shown here is derived from an EMBL/GenBank/DDBJ whole genome shotgun (WGS) entry which is preliminary data.</text>
</comment>
<keyword evidence="2" id="KW-1185">Reference proteome</keyword>
<protein>
    <submittedName>
        <fullName evidence="1">8331_t:CDS:1</fullName>
    </submittedName>
</protein>
<feature type="non-terminal residue" evidence="1">
    <location>
        <position position="1"/>
    </location>
</feature>
<organism evidence="1 2">
    <name type="scientific">Cetraspora pellucida</name>
    <dbReference type="NCBI Taxonomy" id="1433469"/>
    <lineage>
        <taxon>Eukaryota</taxon>
        <taxon>Fungi</taxon>
        <taxon>Fungi incertae sedis</taxon>
        <taxon>Mucoromycota</taxon>
        <taxon>Glomeromycotina</taxon>
        <taxon>Glomeromycetes</taxon>
        <taxon>Diversisporales</taxon>
        <taxon>Gigasporaceae</taxon>
        <taxon>Cetraspora</taxon>
    </lineage>
</organism>
<evidence type="ECO:0000313" key="1">
    <source>
        <dbReference type="EMBL" id="CAG8681994.1"/>
    </source>
</evidence>
<gene>
    <name evidence="1" type="ORF">SPELUC_LOCUS10206</name>
</gene>